<proteinExistence type="predicted"/>
<dbReference type="AlphaFoldDB" id="N8S3G4"/>
<dbReference type="HOGENOM" id="CLU_2713144_0_0_6"/>
<dbReference type="EMBL" id="APOO01000022">
    <property type="protein sequence ID" value="ENU42068.1"/>
    <property type="molecule type" value="Genomic_DNA"/>
</dbReference>
<organism evidence="1 2">
    <name type="scientific">Acinetobacter seifertii</name>
    <dbReference type="NCBI Taxonomy" id="1530123"/>
    <lineage>
        <taxon>Bacteria</taxon>
        <taxon>Pseudomonadati</taxon>
        <taxon>Pseudomonadota</taxon>
        <taxon>Gammaproteobacteria</taxon>
        <taxon>Moraxellales</taxon>
        <taxon>Moraxellaceae</taxon>
        <taxon>Acinetobacter</taxon>
        <taxon>Acinetobacter calcoaceticus/baumannii complex</taxon>
    </lineage>
</organism>
<reference evidence="1 2" key="2">
    <citation type="journal article" date="2015" name="Int. J. Syst. Evol. Microbiol.">
        <title>Acinetobacter seifertii sp. nov., a member of the Acinetobacter calcoaceticus-Acinetobacter baumannii complex isolated from human clinical specimens.</title>
        <authorList>
            <person name="Nemec A."/>
            <person name="Krizova L."/>
            <person name="Maixnerova M."/>
            <person name="Sedo O."/>
            <person name="Brisse S."/>
            <person name="Higgins P.G."/>
        </authorList>
    </citation>
    <scope>NUCLEOTIDE SEQUENCE [LARGE SCALE GENOMIC DNA]</scope>
    <source>
        <strain evidence="1 2">NIPH 973</strain>
    </source>
</reference>
<reference evidence="2" key="1">
    <citation type="submission" date="2013-02" db="EMBL/GenBank/DDBJ databases">
        <title>The Genome Sequence of Acinetobacter sp. NIPH 973.</title>
        <authorList>
            <consortium name="The Broad Institute Genome Sequencing Platform"/>
            <consortium name="The Broad Institute Genome Sequencing Center for Infectious Disease"/>
            <person name="Cerqueira G."/>
            <person name="Feldgarden M."/>
            <person name="Courvalin P."/>
            <person name="Perichon B."/>
            <person name="Grillot-Courvalin C."/>
            <person name="Clermont D."/>
            <person name="Rocha E."/>
            <person name="Yoon E.-J."/>
            <person name="Nemec A."/>
            <person name="Walker B."/>
            <person name="Young S.K."/>
            <person name="Zeng Q."/>
            <person name="Gargeya S."/>
            <person name="Fitzgerald M."/>
            <person name="Haas B."/>
            <person name="Abouelleil A."/>
            <person name="Alvarado L."/>
            <person name="Arachchi H.M."/>
            <person name="Berlin A.M."/>
            <person name="Chapman S.B."/>
            <person name="Dewar J."/>
            <person name="Goldberg J."/>
            <person name="Griggs A."/>
            <person name="Gujja S."/>
            <person name="Hansen M."/>
            <person name="Howarth C."/>
            <person name="Imamovic A."/>
            <person name="Larimer J."/>
            <person name="McCowan C."/>
            <person name="Murphy C."/>
            <person name="Neiman D."/>
            <person name="Pearson M."/>
            <person name="Priest M."/>
            <person name="Roberts A."/>
            <person name="Saif S."/>
            <person name="Shea T."/>
            <person name="Sisk P."/>
            <person name="Sykes S."/>
            <person name="Wortman J."/>
            <person name="Nusbaum C."/>
            <person name="Birren B."/>
        </authorList>
    </citation>
    <scope>NUCLEOTIDE SEQUENCE [LARGE SCALE GENOMIC DNA]</scope>
    <source>
        <strain evidence="2">NIPH 973</strain>
    </source>
</reference>
<dbReference type="PATRIC" id="fig|520709.3.peg.2899"/>
<protein>
    <submittedName>
        <fullName evidence="1">Uncharacterized protein</fullName>
    </submittedName>
</protein>
<sequence>MLIFWKIFCILLLSLGASAIGFGISNLDFFLFFIGLLFLLCFFLALKQGREDAGHFPE</sequence>
<evidence type="ECO:0000313" key="2">
    <source>
        <dbReference type="Proteomes" id="UP000013065"/>
    </source>
</evidence>
<comment type="caution">
    <text evidence="1">The sequence shown here is derived from an EMBL/GenBank/DDBJ whole genome shotgun (WGS) entry which is preliminary data.</text>
</comment>
<name>N8S3G4_9GAMM</name>
<accession>N8S3G4</accession>
<gene>
    <name evidence="1" type="ORF">F985_02955</name>
</gene>
<evidence type="ECO:0000313" key="1">
    <source>
        <dbReference type="EMBL" id="ENU42068.1"/>
    </source>
</evidence>
<dbReference type="Proteomes" id="UP000013065">
    <property type="component" value="Unassembled WGS sequence"/>
</dbReference>